<reference evidence="2" key="1">
    <citation type="journal article" date="2023" name="Front. Plant Sci.">
        <title>Chromosomal-level genome assembly of Melastoma candidum provides insights into trichome evolution.</title>
        <authorList>
            <person name="Zhong Y."/>
            <person name="Wu W."/>
            <person name="Sun C."/>
            <person name="Zou P."/>
            <person name="Liu Y."/>
            <person name="Dai S."/>
            <person name="Zhou R."/>
        </authorList>
    </citation>
    <scope>NUCLEOTIDE SEQUENCE [LARGE SCALE GENOMIC DNA]</scope>
</reference>
<evidence type="ECO:0000313" key="1">
    <source>
        <dbReference type="EMBL" id="KAI4324644.1"/>
    </source>
</evidence>
<protein>
    <submittedName>
        <fullName evidence="1">Uncharacterized protein</fullName>
    </submittedName>
</protein>
<sequence>MALLVRQYLISVMSFLVFLERIVTAAEPNMDLVFINCAPEKYGDMDNYALAVELSTNDIILQTGLQGGNWYNKGTVYSAVCYGHGKCAMDITTQDCSDCLKGVRVFMIQECKKSIGVHCKVGSCEFRYEAYPFNDG</sequence>
<organism evidence="1 2">
    <name type="scientific">Melastoma candidum</name>
    <dbReference type="NCBI Taxonomy" id="119954"/>
    <lineage>
        <taxon>Eukaryota</taxon>
        <taxon>Viridiplantae</taxon>
        <taxon>Streptophyta</taxon>
        <taxon>Embryophyta</taxon>
        <taxon>Tracheophyta</taxon>
        <taxon>Spermatophyta</taxon>
        <taxon>Magnoliopsida</taxon>
        <taxon>eudicotyledons</taxon>
        <taxon>Gunneridae</taxon>
        <taxon>Pentapetalae</taxon>
        <taxon>rosids</taxon>
        <taxon>malvids</taxon>
        <taxon>Myrtales</taxon>
        <taxon>Melastomataceae</taxon>
        <taxon>Melastomatoideae</taxon>
        <taxon>Melastomateae</taxon>
        <taxon>Melastoma</taxon>
    </lineage>
</organism>
<dbReference type="EMBL" id="CM042888">
    <property type="protein sequence ID" value="KAI4324644.1"/>
    <property type="molecule type" value="Genomic_DNA"/>
</dbReference>
<proteinExistence type="predicted"/>
<accession>A0ACB9MKX0</accession>
<evidence type="ECO:0000313" key="2">
    <source>
        <dbReference type="Proteomes" id="UP001057402"/>
    </source>
</evidence>
<gene>
    <name evidence="1" type="ORF">MLD38_030113</name>
</gene>
<dbReference type="Proteomes" id="UP001057402">
    <property type="component" value="Chromosome 9"/>
</dbReference>
<keyword evidence="2" id="KW-1185">Reference proteome</keyword>
<comment type="caution">
    <text evidence="1">The sequence shown here is derived from an EMBL/GenBank/DDBJ whole genome shotgun (WGS) entry which is preliminary data.</text>
</comment>
<name>A0ACB9MKX0_9MYRT</name>